<reference evidence="10 11" key="1">
    <citation type="journal article" date="2011" name="Appl. Environ. Microbiol.">
        <title>Methanogenic archaea isolated from Taiwan's Chelungpu fault.</title>
        <authorList>
            <person name="Wu S.Y."/>
            <person name="Lai M.C."/>
        </authorList>
    </citation>
    <scope>NUCLEOTIDE SEQUENCE [LARGE SCALE GENOMIC DNA]</scope>
    <source>
        <strain evidence="10 11">St545Mb</strain>
    </source>
</reference>
<accession>A0AAE3KVV0</accession>
<keyword evidence="6 7" id="KW-0665">Pyrimidine biosynthesis</keyword>
<dbReference type="SUPFAM" id="SSF57825">
    <property type="entry name" value="Aspartate carbamoyltransferase, Regulatory-chain, C-terminal domain"/>
    <property type="match status" value="1"/>
</dbReference>
<comment type="similarity">
    <text evidence="2 7">Belongs to the PyrI family.</text>
</comment>
<evidence type="ECO:0000256" key="7">
    <source>
        <dbReference type="HAMAP-Rule" id="MF_00002"/>
    </source>
</evidence>
<feature type="binding site" evidence="7">
    <location>
        <position position="138"/>
    </location>
    <ligand>
        <name>Zn(2+)</name>
        <dbReference type="ChEBI" id="CHEBI:29105"/>
    </ligand>
</feature>
<dbReference type="EMBL" id="JTEO01000002">
    <property type="protein sequence ID" value="MCQ6961851.1"/>
    <property type="molecule type" value="Genomic_DNA"/>
</dbReference>
<dbReference type="GO" id="GO:0006221">
    <property type="term" value="P:pyrimidine nucleotide biosynthetic process"/>
    <property type="evidence" value="ECO:0007669"/>
    <property type="project" value="UniProtKB-UniRule"/>
</dbReference>
<protein>
    <recommendedName>
        <fullName evidence="3 7">Aspartate carbamoyltransferase regulatory chain</fullName>
    </recommendedName>
</protein>
<evidence type="ECO:0000256" key="6">
    <source>
        <dbReference type="ARBA" id="ARBA00022975"/>
    </source>
</evidence>
<feature type="binding site" evidence="7">
    <location>
        <position position="141"/>
    </location>
    <ligand>
        <name>Zn(2+)</name>
        <dbReference type="ChEBI" id="CHEBI:29105"/>
    </ligand>
</feature>
<dbReference type="InterPro" id="IPR002801">
    <property type="entry name" value="Asp_carbamoylTrfase_reg"/>
</dbReference>
<dbReference type="Gene3D" id="3.30.70.140">
    <property type="entry name" value="Aspartate carbamoyltransferase regulatory subunit, N-terminal domain"/>
    <property type="match status" value="1"/>
</dbReference>
<feature type="domain" description="Aspartate carbamoyltransferase regulatory subunit C-terminal" evidence="9">
    <location>
        <begin position="103"/>
        <end position="148"/>
    </location>
</feature>
<dbReference type="GO" id="GO:0046872">
    <property type="term" value="F:metal ion binding"/>
    <property type="evidence" value="ECO:0007669"/>
    <property type="project" value="UniProtKB-KW"/>
</dbReference>
<dbReference type="Pfam" id="PF01948">
    <property type="entry name" value="PyrI"/>
    <property type="match status" value="1"/>
</dbReference>
<evidence type="ECO:0000256" key="5">
    <source>
        <dbReference type="ARBA" id="ARBA00022833"/>
    </source>
</evidence>
<keyword evidence="11" id="KW-1185">Reference proteome</keyword>
<dbReference type="PANTHER" id="PTHR35805">
    <property type="entry name" value="ASPARTATE CARBAMOYLTRANSFERASE REGULATORY CHAIN"/>
    <property type="match status" value="1"/>
</dbReference>
<comment type="caution">
    <text evidence="10">The sequence shown here is derived from an EMBL/GenBank/DDBJ whole genome shotgun (WGS) entry which is preliminary data.</text>
</comment>
<dbReference type="RefSeq" id="WP_256621555.1">
    <property type="nucleotide sequence ID" value="NZ_JTEO01000002.1"/>
</dbReference>
<dbReference type="GO" id="GO:0009347">
    <property type="term" value="C:aspartate carbamoyltransferase complex"/>
    <property type="evidence" value="ECO:0007669"/>
    <property type="project" value="InterPro"/>
</dbReference>
<feature type="domain" description="Aspartate carbamoyltransferase regulatory subunit N-terminal" evidence="8">
    <location>
        <begin position="7"/>
        <end position="98"/>
    </location>
</feature>
<evidence type="ECO:0000313" key="10">
    <source>
        <dbReference type="EMBL" id="MCQ6961851.1"/>
    </source>
</evidence>
<comment type="function">
    <text evidence="1 7">Involved in allosteric regulation of aspartate carbamoyltransferase.</text>
</comment>
<dbReference type="InterPro" id="IPR020545">
    <property type="entry name" value="Asp_carbamoyltransf_reg_N"/>
</dbReference>
<dbReference type="InterPro" id="IPR020542">
    <property type="entry name" value="Asp_carbamoyltrfase_reg_C"/>
</dbReference>
<sequence length="154" mass="17073">MNEEQELRVKRIENGTVIDHINAGQALNVLKILGIPDSSQGVVSVLLNSPGKFGIKDVVKIENRELNVREVDKIALIAPNATINIIRNFNVSQKKKVHIPTFVEGVVRCVNPNCISNSNEPVTSKFDVSVEESLRLRCTYCGRSISEDIAKHLL</sequence>
<feature type="binding site" evidence="7">
    <location>
        <position position="109"/>
    </location>
    <ligand>
        <name>Zn(2+)</name>
        <dbReference type="ChEBI" id="CHEBI:29105"/>
    </ligand>
</feature>
<dbReference type="Proteomes" id="UP001206983">
    <property type="component" value="Unassembled WGS sequence"/>
</dbReference>
<dbReference type="InterPro" id="IPR036793">
    <property type="entry name" value="Asp_carbatrfase_reg_N_sf"/>
</dbReference>
<dbReference type="PANTHER" id="PTHR35805:SF1">
    <property type="entry name" value="ASPARTATE CARBAMOYLTRANSFERASE REGULATORY CHAIN"/>
    <property type="match status" value="1"/>
</dbReference>
<evidence type="ECO:0000256" key="1">
    <source>
        <dbReference type="ARBA" id="ARBA00002565"/>
    </source>
</evidence>
<gene>
    <name evidence="7" type="primary">pyrI</name>
    <name evidence="10" type="ORF">PV02_01255</name>
</gene>
<dbReference type="HAMAP" id="MF_00002">
    <property type="entry name" value="Asp_carb_tr_reg"/>
    <property type="match status" value="1"/>
</dbReference>
<dbReference type="SUPFAM" id="SSF54893">
    <property type="entry name" value="Aspartate carbamoyltransferase, Regulatory-chain, N-terminal domain"/>
    <property type="match status" value="1"/>
</dbReference>
<evidence type="ECO:0000256" key="3">
    <source>
        <dbReference type="ARBA" id="ARBA00021764"/>
    </source>
</evidence>
<dbReference type="GO" id="GO:0006207">
    <property type="term" value="P:'de novo' pyrimidine nucleobase biosynthetic process"/>
    <property type="evidence" value="ECO:0007669"/>
    <property type="project" value="InterPro"/>
</dbReference>
<evidence type="ECO:0000259" key="9">
    <source>
        <dbReference type="Pfam" id="PF02748"/>
    </source>
</evidence>
<name>A0AAE3KVV0_9EURY</name>
<dbReference type="AlphaFoldDB" id="A0AAE3KVV0"/>
<organism evidence="10 11">
    <name type="scientific">Methanolobus chelungpuianus</name>
    <dbReference type="NCBI Taxonomy" id="502115"/>
    <lineage>
        <taxon>Archaea</taxon>
        <taxon>Methanobacteriati</taxon>
        <taxon>Methanobacteriota</taxon>
        <taxon>Stenosarchaea group</taxon>
        <taxon>Methanomicrobia</taxon>
        <taxon>Methanosarcinales</taxon>
        <taxon>Methanosarcinaceae</taxon>
        <taxon>Methanolobus</taxon>
    </lineage>
</organism>
<evidence type="ECO:0000256" key="2">
    <source>
        <dbReference type="ARBA" id="ARBA00010498"/>
    </source>
</evidence>
<evidence type="ECO:0000259" key="8">
    <source>
        <dbReference type="Pfam" id="PF01948"/>
    </source>
</evidence>
<dbReference type="Pfam" id="PF02748">
    <property type="entry name" value="PyrI_C"/>
    <property type="match status" value="1"/>
</dbReference>
<dbReference type="InterPro" id="IPR036792">
    <property type="entry name" value="Asp_carbatrfase_reg_C_sf"/>
</dbReference>
<dbReference type="NCBIfam" id="TIGR00240">
    <property type="entry name" value="ATCase_reg"/>
    <property type="match status" value="1"/>
</dbReference>
<comment type="subunit">
    <text evidence="7">Contains catalytic and regulatory chains.</text>
</comment>
<evidence type="ECO:0000256" key="4">
    <source>
        <dbReference type="ARBA" id="ARBA00022723"/>
    </source>
</evidence>
<comment type="cofactor">
    <cofactor evidence="7">
        <name>Zn(2+)</name>
        <dbReference type="ChEBI" id="CHEBI:29105"/>
    </cofactor>
    <text evidence="7">Binds 1 zinc ion per subunit.</text>
</comment>
<dbReference type="Gene3D" id="2.30.30.20">
    <property type="entry name" value="Aspartate carbamoyltransferase regulatory subunit, C-terminal domain"/>
    <property type="match status" value="1"/>
</dbReference>
<keyword evidence="5 7" id="KW-0862">Zinc</keyword>
<feature type="binding site" evidence="7">
    <location>
        <position position="114"/>
    </location>
    <ligand>
        <name>Zn(2+)</name>
        <dbReference type="ChEBI" id="CHEBI:29105"/>
    </ligand>
</feature>
<proteinExistence type="inferred from homology"/>
<keyword evidence="4 7" id="KW-0479">Metal-binding</keyword>
<evidence type="ECO:0000313" key="11">
    <source>
        <dbReference type="Proteomes" id="UP001206983"/>
    </source>
</evidence>